<feature type="domain" description="STAS" evidence="2">
    <location>
        <begin position="43"/>
        <end position="143"/>
    </location>
</feature>
<accession>A0ABY2RLR0</accession>
<dbReference type="InterPro" id="IPR002645">
    <property type="entry name" value="STAS_dom"/>
</dbReference>
<keyword evidence="4" id="KW-1185">Reference proteome</keyword>
<evidence type="ECO:0000256" key="1">
    <source>
        <dbReference type="SAM" id="MobiDB-lite"/>
    </source>
</evidence>
<dbReference type="CDD" id="cd07043">
    <property type="entry name" value="STAS_anti-anti-sigma_factors"/>
    <property type="match status" value="1"/>
</dbReference>
<evidence type="ECO:0000313" key="4">
    <source>
        <dbReference type="Proteomes" id="UP000305109"/>
    </source>
</evidence>
<dbReference type="InterPro" id="IPR036513">
    <property type="entry name" value="STAS_dom_sf"/>
</dbReference>
<dbReference type="SUPFAM" id="SSF52091">
    <property type="entry name" value="SpoIIaa-like"/>
    <property type="match status" value="1"/>
</dbReference>
<dbReference type="Gene3D" id="3.30.750.24">
    <property type="entry name" value="STAS domain"/>
    <property type="match status" value="1"/>
</dbReference>
<proteinExistence type="predicted"/>
<comment type="caution">
    <text evidence="3">The sequence shown here is derived from an EMBL/GenBank/DDBJ whole genome shotgun (WGS) entry which is preliminary data.</text>
</comment>
<dbReference type="Pfam" id="PF01740">
    <property type="entry name" value="STAS"/>
    <property type="match status" value="1"/>
</dbReference>
<evidence type="ECO:0000259" key="2">
    <source>
        <dbReference type="PROSITE" id="PS50801"/>
    </source>
</evidence>
<protein>
    <submittedName>
        <fullName evidence="3">STAS domain-containing protein</fullName>
    </submittedName>
</protein>
<sequence length="163" mass="17265">MATPPLHSARQLRDEEGVVLKRHQVNGTDRVSRPAGTPPSESSTVVVPISGDIDAASLRTVREKINAGIDEAARGLVVDLSQVTFLSIRGAEVLAEAQWRAGADGVGFSLVTGSRAVDHTLRVADLDNRFRCFVSVEDALAQLRDGRSLSMVPAPLGGWQAAG</sequence>
<dbReference type="PROSITE" id="PS50801">
    <property type="entry name" value="STAS"/>
    <property type="match status" value="1"/>
</dbReference>
<reference evidence="3 4" key="1">
    <citation type="submission" date="2019-04" db="EMBL/GenBank/DDBJ databases">
        <title>Rhodococcus oryzae sp. nov., a novel actinomycete isolated from rhizosphere soil of rice (Oryza sativa L.).</title>
        <authorList>
            <person name="Li C."/>
        </authorList>
    </citation>
    <scope>NUCLEOTIDE SEQUENCE [LARGE SCALE GENOMIC DNA]</scope>
    <source>
        <strain evidence="3 4">NEAU-CX67</strain>
    </source>
</reference>
<dbReference type="PANTHER" id="PTHR33495">
    <property type="entry name" value="ANTI-SIGMA FACTOR ANTAGONIST TM_1081-RELATED-RELATED"/>
    <property type="match status" value="1"/>
</dbReference>
<organism evidence="3 4">
    <name type="scientific">Rhodococcus oryzae</name>
    <dbReference type="NCBI Taxonomy" id="2571143"/>
    <lineage>
        <taxon>Bacteria</taxon>
        <taxon>Bacillati</taxon>
        <taxon>Actinomycetota</taxon>
        <taxon>Actinomycetes</taxon>
        <taxon>Mycobacteriales</taxon>
        <taxon>Nocardiaceae</taxon>
        <taxon>Rhodococcus</taxon>
    </lineage>
</organism>
<dbReference type="PANTHER" id="PTHR33495:SF2">
    <property type="entry name" value="ANTI-SIGMA FACTOR ANTAGONIST TM_1081-RELATED"/>
    <property type="match status" value="1"/>
</dbReference>
<feature type="region of interest" description="Disordered" evidence="1">
    <location>
        <begin position="20"/>
        <end position="44"/>
    </location>
</feature>
<dbReference type="EMBL" id="SUMD01000004">
    <property type="protein sequence ID" value="TJZ78524.1"/>
    <property type="molecule type" value="Genomic_DNA"/>
</dbReference>
<name>A0ABY2RLR0_9NOCA</name>
<dbReference type="Proteomes" id="UP000305109">
    <property type="component" value="Unassembled WGS sequence"/>
</dbReference>
<evidence type="ECO:0000313" key="3">
    <source>
        <dbReference type="EMBL" id="TJZ78524.1"/>
    </source>
</evidence>
<gene>
    <name evidence="3" type="ORF">FCG67_10880</name>
</gene>